<sequence>MEISDFVIQNIWWKGKEYLKDDKHLREYREKKYKWQPEILKDIKLIPGNLYSLRGPRQIGKTTLVKLIIESLIQDGIPEKTVVYMNCDSILGFTELLNTLRAYHEYADSLLIKEKYVFLDEISGIENWQKTVKVLVDSGEMKNTCLFLTGSHTLDIKKGFDMLPGRTGKYGKDFLLLPLTFKEYVSLIKPEIGEKLEQLSSSSTSLKEINSAVSSALPFDHDLKIIFNQYLLTGGFPLAINEFHTGKNIPDYVYEIYSRWVIGDIVKWGKQEKILKQILRTAILKQSTAVSFDSFAKEAEIKSHKTVSTYVEDLENMFVFLVLYFMDFNKKIPDYTKNKKIYFFDPFIYHIFNRLLNLKEAEVNPSLIESVAAVHFARFVHRQYPNMSFNNLIFYWKNKKETDIVLKLDKKLLAVEVKYQEKIMKDDFHSLYHFESGLILSKTSLKIDDKYSVIPVHLMLAVI</sequence>
<dbReference type="Pfam" id="PF13635">
    <property type="entry name" value="DUF4143"/>
    <property type="match status" value="1"/>
</dbReference>
<dbReference type="InterPro" id="IPR027417">
    <property type="entry name" value="P-loop_NTPase"/>
</dbReference>
<dbReference type="InterPro" id="IPR041682">
    <property type="entry name" value="AAA_14"/>
</dbReference>
<reference evidence="2 3" key="1">
    <citation type="submission" date="2015-09" db="EMBL/GenBank/DDBJ databases">
        <title>A metagenomics-based metabolic model of nitrate-dependent anaerobic oxidation of methane by Methanoperedens-like archaea.</title>
        <authorList>
            <person name="Arshad A."/>
            <person name="Speth D.R."/>
            <person name="De Graaf R.M."/>
            <person name="Op Den Camp H.J."/>
            <person name="Jetten M.S."/>
            <person name="Welte C.U."/>
        </authorList>
    </citation>
    <scope>NUCLEOTIDE SEQUENCE [LARGE SCALE GENOMIC DNA]</scope>
</reference>
<dbReference type="EMBL" id="LKCM01000128">
    <property type="protein sequence ID" value="KPQ43764.1"/>
    <property type="molecule type" value="Genomic_DNA"/>
</dbReference>
<dbReference type="AlphaFoldDB" id="A0A0P7ZJ10"/>
<dbReference type="Gene3D" id="3.40.50.300">
    <property type="entry name" value="P-loop containing nucleotide triphosphate hydrolases"/>
    <property type="match status" value="1"/>
</dbReference>
<dbReference type="InterPro" id="IPR025420">
    <property type="entry name" value="DUF4143"/>
</dbReference>
<dbReference type="Proteomes" id="UP000050360">
    <property type="component" value="Unassembled WGS sequence"/>
</dbReference>
<evidence type="ECO:0000259" key="1">
    <source>
        <dbReference type="SMART" id="SM00382"/>
    </source>
</evidence>
<dbReference type="SMART" id="SM00382">
    <property type="entry name" value="AAA"/>
    <property type="match status" value="1"/>
</dbReference>
<dbReference type="PANTHER" id="PTHR33295:SF18">
    <property type="entry name" value="AAA+ ATPASE DOMAIN-CONTAINING PROTEIN"/>
    <property type="match status" value="1"/>
</dbReference>
<comment type="caution">
    <text evidence="2">The sequence shown here is derived from an EMBL/GenBank/DDBJ whole genome shotgun (WGS) entry which is preliminary data.</text>
</comment>
<dbReference type="Pfam" id="PF13173">
    <property type="entry name" value="AAA_14"/>
    <property type="match status" value="1"/>
</dbReference>
<dbReference type="InterPro" id="IPR003593">
    <property type="entry name" value="AAA+_ATPase"/>
</dbReference>
<dbReference type="SUPFAM" id="SSF52540">
    <property type="entry name" value="P-loop containing nucleoside triphosphate hydrolases"/>
    <property type="match status" value="1"/>
</dbReference>
<feature type="domain" description="AAA+ ATPase" evidence="1">
    <location>
        <begin position="47"/>
        <end position="189"/>
    </location>
</feature>
<evidence type="ECO:0000313" key="3">
    <source>
        <dbReference type="Proteomes" id="UP000050360"/>
    </source>
</evidence>
<protein>
    <recommendedName>
        <fullName evidence="1">AAA+ ATPase domain-containing protein</fullName>
    </recommendedName>
</protein>
<name>A0A0P7ZJ10_9EURY</name>
<gene>
    <name evidence="2" type="ORF">MPEBLZ_01638</name>
</gene>
<proteinExistence type="predicted"/>
<dbReference type="PANTHER" id="PTHR33295">
    <property type="entry name" value="ATPASE"/>
    <property type="match status" value="1"/>
</dbReference>
<accession>A0A0P7ZJ10</accession>
<evidence type="ECO:0000313" key="2">
    <source>
        <dbReference type="EMBL" id="KPQ43764.1"/>
    </source>
</evidence>
<organism evidence="2 3">
    <name type="scientific">Candidatus Methanoperedens nitratireducens</name>
    <dbReference type="NCBI Taxonomy" id="1392998"/>
    <lineage>
        <taxon>Archaea</taxon>
        <taxon>Methanobacteriati</taxon>
        <taxon>Methanobacteriota</taxon>
        <taxon>Stenosarchaea group</taxon>
        <taxon>Methanomicrobia</taxon>
        <taxon>Methanosarcinales</taxon>
        <taxon>ANME-2 cluster</taxon>
        <taxon>Candidatus Methanoperedentaceae</taxon>
        <taxon>Candidatus Methanoperedens</taxon>
    </lineage>
</organism>